<gene>
    <name evidence="2" type="ORF">ENS82_07820</name>
</gene>
<dbReference type="AlphaFoldDB" id="A0A7C3DQR3"/>
<dbReference type="EMBL" id="DSWI01000016">
    <property type="protein sequence ID" value="HFG20612.1"/>
    <property type="molecule type" value="Genomic_DNA"/>
</dbReference>
<evidence type="ECO:0000256" key="1">
    <source>
        <dbReference type="SAM" id="MobiDB-lite"/>
    </source>
</evidence>
<comment type="caution">
    <text evidence="2">The sequence shown here is derived from an EMBL/GenBank/DDBJ whole genome shotgun (WGS) entry which is preliminary data.</text>
</comment>
<evidence type="ECO:0000313" key="2">
    <source>
        <dbReference type="EMBL" id="HFG20612.1"/>
    </source>
</evidence>
<name>A0A7C3DQR3_MEIRU</name>
<accession>A0A7C3DQR3</accession>
<proteinExistence type="predicted"/>
<feature type="region of interest" description="Disordered" evidence="1">
    <location>
        <begin position="25"/>
        <end position="44"/>
    </location>
</feature>
<protein>
    <submittedName>
        <fullName evidence="2">Uncharacterized protein</fullName>
    </submittedName>
</protein>
<sequence>MPAKKSKTVCRVLWFDERGRFAKAPQKPTAKLRPRLGEKKPATQKLQVDGGGVATVRYLKSGVAVRYIPPAAVRAEAAKRKKDKQYQESYRQWIKDVQLELAKDANAQRHLMLSRRHAEIMEKELLRDRGRKGAQERAKSREVQKQMKGLSQAELLKRLKSARTVYEKRAARAELKARGIKA</sequence>
<organism evidence="2">
    <name type="scientific">Meiothermus ruber</name>
    <dbReference type="NCBI Taxonomy" id="277"/>
    <lineage>
        <taxon>Bacteria</taxon>
        <taxon>Thermotogati</taxon>
        <taxon>Deinococcota</taxon>
        <taxon>Deinococci</taxon>
        <taxon>Thermales</taxon>
        <taxon>Thermaceae</taxon>
        <taxon>Meiothermus</taxon>
    </lineage>
</organism>
<reference evidence="2" key="1">
    <citation type="journal article" date="2020" name="mSystems">
        <title>Genome- and Community-Level Interaction Insights into Carbon Utilization and Element Cycling Functions of Hydrothermarchaeota in Hydrothermal Sediment.</title>
        <authorList>
            <person name="Zhou Z."/>
            <person name="Liu Y."/>
            <person name="Xu W."/>
            <person name="Pan J."/>
            <person name="Luo Z.H."/>
            <person name="Li M."/>
        </authorList>
    </citation>
    <scope>NUCLEOTIDE SEQUENCE [LARGE SCALE GENOMIC DNA]</scope>
    <source>
        <strain evidence="2">SpSt-524</strain>
    </source>
</reference>
<feature type="region of interest" description="Disordered" evidence="1">
    <location>
        <begin position="127"/>
        <end position="147"/>
    </location>
</feature>
<feature type="compositionally biased region" description="Basic and acidic residues" evidence="1">
    <location>
        <begin position="127"/>
        <end position="145"/>
    </location>
</feature>